<evidence type="ECO:0000313" key="3">
    <source>
        <dbReference type="Proteomes" id="UP001501442"/>
    </source>
</evidence>
<evidence type="ECO:0000313" key="2">
    <source>
        <dbReference type="EMBL" id="GAA4624739.1"/>
    </source>
</evidence>
<feature type="region of interest" description="Disordered" evidence="1">
    <location>
        <begin position="82"/>
        <end position="107"/>
    </location>
</feature>
<dbReference type="Proteomes" id="UP001501442">
    <property type="component" value="Unassembled WGS sequence"/>
</dbReference>
<reference evidence="3" key="1">
    <citation type="journal article" date="2019" name="Int. J. Syst. Evol. Microbiol.">
        <title>The Global Catalogue of Microorganisms (GCM) 10K type strain sequencing project: providing services to taxonomists for standard genome sequencing and annotation.</title>
        <authorList>
            <consortium name="The Broad Institute Genomics Platform"/>
            <consortium name="The Broad Institute Genome Sequencing Center for Infectious Disease"/>
            <person name="Wu L."/>
            <person name="Ma J."/>
        </authorList>
    </citation>
    <scope>NUCLEOTIDE SEQUENCE [LARGE SCALE GENOMIC DNA]</scope>
    <source>
        <strain evidence="3">JCM 17939</strain>
    </source>
</reference>
<evidence type="ECO:0008006" key="4">
    <source>
        <dbReference type="Google" id="ProtNLM"/>
    </source>
</evidence>
<evidence type="ECO:0000256" key="1">
    <source>
        <dbReference type="SAM" id="MobiDB-lite"/>
    </source>
</evidence>
<protein>
    <recommendedName>
        <fullName evidence="4">DUF1508 domain-containing protein</fullName>
    </recommendedName>
</protein>
<name>A0ABP8U9J3_9ACTN</name>
<gene>
    <name evidence="2" type="ORF">GCM10023196_026130</name>
</gene>
<accession>A0ABP8U9J3</accession>
<comment type="caution">
    <text evidence="2">The sequence shown here is derived from an EMBL/GenBank/DDBJ whole genome shotgun (WGS) entry which is preliminary data.</text>
</comment>
<proteinExistence type="predicted"/>
<dbReference type="EMBL" id="BAABHK010000003">
    <property type="protein sequence ID" value="GAA4624739.1"/>
    <property type="molecule type" value="Genomic_DNA"/>
</dbReference>
<sequence length="107" mass="11699">MLAISPKTFDNHADCSIHLEWVRAVVKERAPTVTRQPTGRWIWALEAGDGEVVARCYAPYLRHIDCIAAVRRFVALSGGRLGTAAKPRTAPAPDPDLHLTTNTEVGP</sequence>
<organism evidence="2 3">
    <name type="scientific">Actinoallomurus vinaceus</name>
    <dbReference type="NCBI Taxonomy" id="1080074"/>
    <lineage>
        <taxon>Bacteria</taxon>
        <taxon>Bacillati</taxon>
        <taxon>Actinomycetota</taxon>
        <taxon>Actinomycetes</taxon>
        <taxon>Streptosporangiales</taxon>
        <taxon>Thermomonosporaceae</taxon>
        <taxon>Actinoallomurus</taxon>
    </lineage>
</organism>
<keyword evidence="3" id="KW-1185">Reference proteome</keyword>
<dbReference type="RefSeq" id="WP_345430996.1">
    <property type="nucleotide sequence ID" value="NZ_BAABHK010000003.1"/>
</dbReference>